<name>A0ABD3PDP1_9STRA</name>
<feature type="region of interest" description="Disordered" evidence="1">
    <location>
        <begin position="723"/>
        <end position="761"/>
    </location>
</feature>
<feature type="region of interest" description="Disordered" evidence="1">
    <location>
        <begin position="205"/>
        <end position="229"/>
    </location>
</feature>
<dbReference type="Proteomes" id="UP001516023">
    <property type="component" value="Unassembled WGS sequence"/>
</dbReference>
<feature type="compositionally biased region" description="Polar residues" evidence="1">
    <location>
        <begin position="1"/>
        <end position="33"/>
    </location>
</feature>
<feature type="compositionally biased region" description="Polar residues" evidence="1">
    <location>
        <begin position="1243"/>
        <end position="1252"/>
    </location>
</feature>
<feature type="compositionally biased region" description="Basic and acidic residues" evidence="1">
    <location>
        <begin position="553"/>
        <end position="566"/>
    </location>
</feature>
<dbReference type="PANTHER" id="PTHR23082">
    <property type="entry name" value="TRANSCRIPTION INITIATION FACTOR IIIC TFIIIC , POLYPEPTIDE 3-RELATED"/>
    <property type="match status" value="1"/>
</dbReference>
<feature type="region of interest" description="Disordered" evidence="1">
    <location>
        <begin position="111"/>
        <end position="185"/>
    </location>
</feature>
<feature type="compositionally biased region" description="Polar residues" evidence="1">
    <location>
        <begin position="538"/>
        <end position="552"/>
    </location>
</feature>
<feature type="region of interest" description="Disordered" evidence="1">
    <location>
        <begin position="530"/>
        <end position="587"/>
    </location>
</feature>
<feature type="region of interest" description="Disordered" evidence="1">
    <location>
        <begin position="49"/>
        <end position="95"/>
    </location>
</feature>
<organism evidence="2 3">
    <name type="scientific">Cyclotella cryptica</name>
    <dbReference type="NCBI Taxonomy" id="29204"/>
    <lineage>
        <taxon>Eukaryota</taxon>
        <taxon>Sar</taxon>
        <taxon>Stramenopiles</taxon>
        <taxon>Ochrophyta</taxon>
        <taxon>Bacillariophyta</taxon>
        <taxon>Coscinodiscophyceae</taxon>
        <taxon>Thalassiosirophycidae</taxon>
        <taxon>Stephanodiscales</taxon>
        <taxon>Stephanodiscaceae</taxon>
        <taxon>Cyclotella</taxon>
    </lineage>
</organism>
<dbReference type="InterPro" id="IPR039340">
    <property type="entry name" value="Tfc4/TFIIIC-102/Sfc4"/>
</dbReference>
<comment type="caution">
    <text evidence="2">The sequence shown here is derived from an EMBL/GenBank/DDBJ whole genome shotgun (WGS) entry which is preliminary data.</text>
</comment>
<feature type="compositionally biased region" description="Acidic residues" evidence="1">
    <location>
        <begin position="751"/>
        <end position="761"/>
    </location>
</feature>
<evidence type="ECO:0000313" key="3">
    <source>
        <dbReference type="Proteomes" id="UP001516023"/>
    </source>
</evidence>
<feature type="compositionally biased region" description="Basic residues" evidence="1">
    <location>
        <begin position="58"/>
        <end position="75"/>
    </location>
</feature>
<evidence type="ECO:0000256" key="1">
    <source>
        <dbReference type="SAM" id="MobiDB-lite"/>
    </source>
</evidence>
<sequence length="1587" mass="177780">MRATMSNTGDSQSKIAASDGNAATPSTPGNQSAAKIFSELHREMELSARATNESGQLVKRRPRHLRPALTKKRKAAEKEDRTEMAMEVEDDKKRLRGSKVAFEDVVLNSMPLSGVGCESPAVEKGEGDDEVDADEILRDVAELGIDIDLDEEYNEEDGDDNMDPDKEEGDSDGDDDSDDDDQDKECQNNANQAFLVPLIPPMDVEHQPEESTKTPLPEARSTRNQSGKKKRVMFRLRDFSSHRLSLRHGEALAAHIRGDSESAIQKLRDVAKAAPGAPQVYSSLGMVYESMLDELDKGMNSDKKGKNELSHQKRRIELAQKTYASLHVAAVLCKKDFVLWERSGDAAMKMVQIYDAMIQNSNDDVTEEDFLLYNSAKCQTERKQWLEHAFSAYSSADNLRPPGVDVPCKLARIHMELGHFIDALSILTDLRNRGVTSSTGLEGSYPCWLLYADLMMKIGFECKQWNEGTSTNQSYMEKRWLRKYSSTFDWKERRLQALCLALEAAAGSKSCAMLNKRMKDRTKQLFVNEKVEKDSEQDQNVDAQATEPATPSSDDKESESLERKEGAIPSDDSLPDARKSTYEEERSNLVKRNEIELQKFDWTSESMNLVEGSHIHRDRMSARASLVEKHRQSLRELVKRSYNDASQAPPTPSNTATVCGEIQTLPTENDRHLPIQASCSTVCEIATLLLTQCVQCGLYQDGLVVARSVLSYYRERVLRHEHKMEKQRRHDLKSQSTQGIVQPSFDHDNLTSDESDDEEVFISDDEDLKQPAYLKALQKGVLPVNIRVLYALCLVGAGGQDFLALSYLERVMMTDELELFQTGADIGFQHDVPWMLFQTQFSLPLNKTSLLALVADMVKSKARVSFWARRVFSLLKSHLKAIDVKYGLDQLMSSNDELLRTNVLKILFAGTKMLIESAELDLEALVESGKNDSEKLRRVVGDGISALNIVIRFQHVLWCPIIGTDCSLPPASLETLDILAGAMSLLSHALCAVQDESHQDIIKDTISKSRSIISLMTERQEILKAGTDDLVSESWTSFPLPCDWQSTLQKNISLMSFNLCVGCCVSSFSGWTHEEFNLDQLQSRDNINVFGLNLDGSCVAGFLSADVASSLSRQWEYIHQLLPKLDPLRFDMQLSQRMDTEWHQKIRNVIKRHSSKSNSIALFKEDYGLMTLLSFSMMCLVAAEHSERGEKDNLLKLALSVVLPVTQFGIDKNVWQSSIGTRAISEKNETSIGYFVDENSQWLGPTKNTKGTQNVSQSNSRQSQERPNRKASSRSQLTPRLRDRSKAGGAVHVPTSLLLGEWSKDDLPPIDPDPSESARLAMKTLDDSMKNLKKSRTINALERSSLDVSVALIEVASYNECHNPFLCLQQAAIFAAMGPKQGNNDEPFKKFLPLQKKCTALNALVILGRADCLRAIQFLDSAQFLCSWVANVCRMHRNNIEESLTWTSRWKVIGIVLSFVSSTINEAATYLGKKLSDWDEVAKQEIAQGKSDALILLNSRQMTDDETGTDALNTNEGYDALLSENRTGHVQLDHDEFGDIHDDSIDIDKPAGCDELDALQTDFMDNDYLQEAPNDDLLFAGMNWAPV</sequence>
<dbReference type="SUPFAM" id="SSF48452">
    <property type="entry name" value="TPR-like"/>
    <property type="match status" value="1"/>
</dbReference>
<dbReference type="EMBL" id="JABMIG020000207">
    <property type="protein sequence ID" value="KAL3785864.1"/>
    <property type="molecule type" value="Genomic_DNA"/>
</dbReference>
<evidence type="ECO:0000313" key="2">
    <source>
        <dbReference type="EMBL" id="KAL3785864.1"/>
    </source>
</evidence>
<feature type="compositionally biased region" description="Basic and acidic residues" evidence="1">
    <location>
        <begin position="575"/>
        <end position="587"/>
    </location>
</feature>
<reference evidence="2 3" key="1">
    <citation type="journal article" date="2020" name="G3 (Bethesda)">
        <title>Improved Reference Genome for Cyclotella cryptica CCMP332, a Model for Cell Wall Morphogenesis, Salinity Adaptation, and Lipid Production in Diatoms (Bacillariophyta).</title>
        <authorList>
            <person name="Roberts W.R."/>
            <person name="Downey K.M."/>
            <person name="Ruck E.C."/>
            <person name="Traller J.C."/>
            <person name="Alverson A.J."/>
        </authorList>
    </citation>
    <scope>NUCLEOTIDE SEQUENCE [LARGE SCALE GENOMIC DNA]</scope>
    <source>
        <strain evidence="2 3">CCMP332</strain>
    </source>
</reference>
<feature type="compositionally biased region" description="Low complexity" evidence="1">
    <location>
        <begin position="1253"/>
        <end position="1262"/>
    </location>
</feature>
<dbReference type="InterPro" id="IPR011990">
    <property type="entry name" value="TPR-like_helical_dom_sf"/>
</dbReference>
<proteinExistence type="predicted"/>
<feature type="compositionally biased region" description="Acidic residues" evidence="1">
    <location>
        <begin position="145"/>
        <end position="183"/>
    </location>
</feature>
<accession>A0ABD3PDP1</accession>
<dbReference type="PANTHER" id="PTHR23082:SF0">
    <property type="entry name" value="GENERAL TRANSCRIPTION FACTOR 3C POLYPEPTIDE 3"/>
    <property type="match status" value="1"/>
</dbReference>
<protein>
    <recommendedName>
        <fullName evidence="4">Separase</fullName>
    </recommendedName>
</protein>
<feature type="region of interest" description="Disordered" evidence="1">
    <location>
        <begin position="1"/>
        <end position="35"/>
    </location>
</feature>
<dbReference type="Gene3D" id="1.25.40.10">
    <property type="entry name" value="Tetratricopeptide repeat domain"/>
    <property type="match status" value="1"/>
</dbReference>
<keyword evidence="3" id="KW-1185">Reference proteome</keyword>
<evidence type="ECO:0008006" key="4">
    <source>
        <dbReference type="Google" id="ProtNLM"/>
    </source>
</evidence>
<gene>
    <name evidence="2" type="ORF">HJC23_008752</name>
</gene>
<feature type="region of interest" description="Disordered" evidence="1">
    <location>
        <begin position="1243"/>
        <end position="1288"/>
    </location>
</feature>